<protein>
    <submittedName>
        <fullName evidence="2">Type IV fimbrial biogenesis protein FimT</fullName>
    </submittedName>
</protein>
<feature type="transmembrane region" description="Helical" evidence="1">
    <location>
        <begin position="21"/>
        <end position="39"/>
    </location>
</feature>
<reference evidence="2 3" key="1">
    <citation type="submission" date="2016-11" db="EMBL/GenBank/DDBJ databases">
        <authorList>
            <person name="Jaros S."/>
            <person name="Januszkiewicz K."/>
            <person name="Wedrychowicz H."/>
        </authorList>
    </citation>
    <scope>NUCLEOTIDE SEQUENCE [LARGE SCALE GENOMIC DNA]</scope>
    <source>
        <strain evidence="2 3">DSM 16917</strain>
    </source>
</reference>
<dbReference type="RefSeq" id="WP_067664196.1">
    <property type="nucleotide sequence ID" value="NZ_FQXG01000004.1"/>
</dbReference>
<dbReference type="Gene3D" id="3.30.700.10">
    <property type="entry name" value="Glycoprotein, Type 4 Pilin"/>
    <property type="match status" value="1"/>
</dbReference>
<evidence type="ECO:0000313" key="2">
    <source>
        <dbReference type="EMBL" id="SHH79618.1"/>
    </source>
</evidence>
<dbReference type="SUPFAM" id="SSF54523">
    <property type="entry name" value="Pili subunits"/>
    <property type="match status" value="1"/>
</dbReference>
<sequence>MIPTTRRRPAKGSRGLTLVNLLVALAILAILLAIAMPSFTDMAQKLRLRGAAFQLLETVHQGKSEAIKRNLDSISLKFINETGGGWCYRLTDVPNSCTACALVDGSGNPIDQTNKCDINGDGIVRGGDSSAFSSVTATANFGGNTTLSVPGRRNSFTAGNGRFALGDDLAICVVTSNVGRARICTPNDKGTIWGVDACGGTVCAN</sequence>
<dbReference type="InterPro" id="IPR045584">
    <property type="entry name" value="Pilin-like"/>
</dbReference>
<evidence type="ECO:0000313" key="3">
    <source>
        <dbReference type="Proteomes" id="UP000184268"/>
    </source>
</evidence>
<keyword evidence="1" id="KW-1133">Transmembrane helix</keyword>
<dbReference type="STRING" id="299255.SAMN02745129_3033"/>
<keyword evidence="1" id="KW-0812">Transmembrane</keyword>
<evidence type="ECO:0000256" key="1">
    <source>
        <dbReference type="SAM" id="Phobius"/>
    </source>
</evidence>
<gene>
    <name evidence="2" type="ORF">SAMN02745129_3033</name>
</gene>
<proteinExistence type="predicted"/>
<name>A0A1M5VWM9_9GAMM</name>
<keyword evidence="1" id="KW-0472">Membrane</keyword>
<dbReference type="Proteomes" id="UP000184268">
    <property type="component" value="Unassembled WGS sequence"/>
</dbReference>
<dbReference type="Pfam" id="PF07963">
    <property type="entry name" value="N_methyl"/>
    <property type="match status" value="1"/>
</dbReference>
<organism evidence="2 3">
    <name type="scientific">Ferrimonas marina</name>
    <dbReference type="NCBI Taxonomy" id="299255"/>
    <lineage>
        <taxon>Bacteria</taxon>
        <taxon>Pseudomonadati</taxon>
        <taxon>Pseudomonadota</taxon>
        <taxon>Gammaproteobacteria</taxon>
        <taxon>Alteromonadales</taxon>
        <taxon>Ferrimonadaceae</taxon>
        <taxon>Ferrimonas</taxon>
    </lineage>
</organism>
<dbReference type="EMBL" id="FQXG01000004">
    <property type="protein sequence ID" value="SHH79618.1"/>
    <property type="molecule type" value="Genomic_DNA"/>
</dbReference>
<dbReference type="AlphaFoldDB" id="A0A1M5VWM9"/>
<dbReference type="InterPro" id="IPR012902">
    <property type="entry name" value="N_methyl_site"/>
</dbReference>
<keyword evidence="3" id="KW-1185">Reference proteome</keyword>
<accession>A0A1M5VWM9</accession>